<evidence type="ECO:0000313" key="7">
    <source>
        <dbReference type="EMBL" id="XAE43841.1"/>
    </source>
</evidence>
<evidence type="ECO:0000256" key="2">
    <source>
        <dbReference type="ARBA" id="ARBA00022448"/>
    </source>
</evidence>
<evidence type="ECO:0000259" key="5">
    <source>
        <dbReference type="Pfam" id="PF25973"/>
    </source>
</evidence>
<feature type="chain" id="PRO_5047393175" evidence="3">
    <location>
        <begin position="28"/>
        <end position="373"/>
    </location>
</feature>
<gene>
    <name evidence="7" type="ORF">AAC691_05250</name>
</gene>
<dbReference type="InterPro" id="IPR058649">
    <property type="entry name" value="CzcB_C"/>
</dbReference>
<evidence type="ECO:0000313" key="8">
    <source>
        <dbReference type="Proteomes" id="UP001449795"/>
    </source>
</evidence>
<comment type="similarity">
    <text evidence="1">Belongs to the membrane fusion protein (MFP) (TC 8.A.1) family.</text>
</comment>
<dbReference type="InterPro" id="IPR006143">
    <property type="entry name" value="RND_pump_MFP"/>
</dbReference>
<feature type="domain" description="CusB-like beta-barrel" evidence="4">
    <location>
        <begin position="228"/>
        <end position="305"/>
    </location>
</feature>
<feature type="domain" description="CzcB-like barrel-sandwich hybrid" evidence="5">
    <location>
        <begin position="85"/>
        <end position="225"/>
    </location>
</feature>
<evidence type="ECO:0000256" key="1">
    <source>
        <dbReference type="ARBA" id="ARBA00009477"/>
    </source>
</evidence>
<feature type="domain" description="CzcB-like C-terminal circularly permuted SH3-like" evidence="6">
    <location>
        <begin position="310"/>
        <end position="368"/>
    </location>
</feature>
<dbReference type="SUPFAM" id="SSF111369">
    <property type="entry name" value="HlyD-like secretion proteins"/>
    <property type="match status" value="1"/>
</dbReference>
<reference evidence="7 8" key="1">
    <citation type="submission" date="2024-04" db="EMBL/GenBank/DDBJ databases">
        <title>Complete genome sequence of Nguyenibacter vanlangesis HBCM-1154, a strain capable of nitrogen fixation, IAA production, and phosphorus solubilization isolated from sugarcane soil.</title>
        <authorList>
            <person name="MY HANH P."/>
        </authorList>
    </citation>
    <scope>NUCLEOTIDE SEQUENCE [LARGE SCALE GENOMIC DNA]</scope>
    <source>
        <strain evidence="7 8">HBCM 1154</strain>
    </source>
</reference>
<dbReference type="Gene3D" id="2.40.50.100">
    <property type="match status" value="1"/>
</dbReference>
<feature type="signal peptide" evidence="3">
    <location>
        <begin position="1"/>
        <end position="27"/>
    </location>
</feature>
<dbReference type="EMBL" id="CP152276">
    <property type="protein sequence ID" value="XAE43841.1"/>
    <property type="molecule type" value="Genomic_DNA"/>
</dbReference>
<dbReference type="InterPro" id="IPR058792">
    <property type="entry name" value="Beta-barrel_RND_2"/>
</dbReference>
<evidence type="ECO:0000259" key="4">
    <source>
        <dbReference type="Pfam" id="PF25954"/>
    </source>
</evidence>
<keyword evidence="8" id="KW-1185">Reference proteome</keyword>
<dbReference type="RefSeq" id="WP_342629198.1">
    <property type="nucleotide sequence ID" value="NZ_CP152276.1"/>
</dbReference>
<sequence length="373" mass="38449">MTMPAPDRRRAPAFPLAAVLAAVLATAVPPAARADATVRDDHGTLTVPANSPIAGRLTVQPVTLSTPSRAIPIPGAIMAEPSRSLAILPPLTGRIVSLAIAPGDSVTRGQVLAEIVSGDMAQATADALKARAALDQAHRALDRALGVARAGGAAVRDVEAARSAYLQAAAEEERADARLAALGGQGATGGRMVLRAPVDGIVSAVNSAAGAYISDVTAAIMTIADIRQVWATASIPENQVPLVQVGQQADIAVPALPNQVRHGVIAAIEPVMHADTRTLQARIVLANDDGALKPNMFATVTVQAPQPARIMVPQSALLMNNDQVTVFVETAPHTYVRRIVDIVYDDGALCEVTSGLAAGERIVTQGAVLLNDD</sequence>
<dbReference type="Gene3D" id="2.40.420.20">
    <property type="match status" value="1"/>
</dbReference>
<dbReference type="PROSITE" id="PS51318">
    <property type="entry name" value="TAT"/>
    <property type="match status" value="1"/>
</dbReference>
<proteinExistence type="inferred from homology"/>
<dbReference type="Pfam" id="PF25973">
    <property type="entry name" value="BSH_CzcB"/>
    <property type="match status" value="1"/>
</dbReference>
<dbReference type="Proteomes" id="UP001449795">
    <property type="component" value="Chromosome"/>
</dbReference>
<organism evidence="7 8">
    <name type="scientific">Nguyenibacter vanlangensis</name>
    <dbReference type="NCBI Taxonomy" id="1216886"/>
    <lineage>
        <taxon>Bacteria</taxon>
        <taxon>Pseudomonadati</taxon>
        <taxon>Pseudomonadota</taxon>
        <taxon>Alphaproteobacteria</taxon>
        <taxon>Acetobacterales</taxon>
        <taxon>Acetobacteraceae</taxon>
        <taxon>Nguyenibacter</taxon>
    </lineage>
</organism>
<dbReference type="Gene3D" id="1.10.287.470">
    <property type="entry name" value="Helix hairpin bin"/>
    <property type="match status" value="1"/>
</dbReference>
<keyword evidence="2" id="KW-0813">Transport</keyword>
<dbReference type="InterPro" id="IPR051909">
    <property type="entry name" value="MFP_Cation_Efflux"/>
</dbReference>
<name>A0ABZ3D8R6_9PROT</name>
<dbReference type="InterPro" id="IPR058647">
    <property type="entry name" value="BSH_CzcB-like"/>
</dbReference>
<evidence type="ECO:0000259" key="6">
    <source>
        <dbReference type="Pfam" id="PF25975"/>
    </source>
</evidence>
<dbReference type="NCBIfam" id="TIGR01730">
    <property type="entry name" value="RND_mfp"/>
    <property type="match status" value="1"/>
</dbReference>
<evidence type="ECO:0000256" key="3">
    <source>
        <dbReference type="SAM" id="SignalP"/>
    </source>
</evidence>
<accession>A0ABZ3D8R6</accession>
<dbReference type="Pfam" id="PF25954">
    <property type="entry name" value="Beta-barrel_RND_2"/>
    <property type="match status" value="1"/>
</dbReference>
<dbReference type="Pfam" id="PF25975">
    <property type="entry name" value="CzcB_C"/>
    <property type="match status" value="1"/>
</dbReference>
<dbReference type="InterPro" id="IPR006311">
    <property type="entry name" value="TAT_signal"/>
</dbReference>
<dbReference type="PANTHER" id="PTHR30097">
    <property type="entry name" value="CATION EFFLUX SYSTEM PROTEIN CUSB"/>
    <property type="match status" value="1"/>
</dbReference>
<dbReference type="PANTHER" id="PTHR30097:SF4">
    <property type="entry name" value="SLR6042 PROTEIN"/>
    <property type="match status" value="1"/>
</dbReference>
<protein>
    <submittedName>
        <fullName evidence="7">Efflux RND transporter periplasmic adaptor subunit</fullName>
    </submittedName>
</protein>
<dbReference type="Gene3D" id="2.40.30.170">
    <property type="match status" value="1"/>
</dbReference>
<keyword evidence="3" id="KW-0732">Signal</keyword>